<dbReference type="PANTHER" id="PTHR42089:SF1">
    <property type="entry name" value="YALI0F09427P"/>
    <property type="match status" value="1"/>
</dbReference>
<keyword evidence="1" id="KW-0175">Coiled coil</keyword>
<evidence type="ECO:0000313" key="4">
    <source>
        <dbReference type="Proteomes" id="UP000799441"/>
    </source>
</evidence>
<comment type="caution">
    <text evidence="3">The sequence shown here is derived from an EMBL/GenBank/DDBJ whole genome shotgun (WGS) entry which is preliminary data.</text>
</comment>
<organism evidence="3 4">
    <name type="scientific">Polychaeton citri CBS 116435</name>
    <dbReference type="NCBI Taxonomy" id="1314669"/>
    <lineage>
        <taxon>Eukaryota</taxon>
        <taxon>Fungi</taxon>
        <taxon>Dikarya</taxon>
        <taxon>Ascomycota</taxon>
        <taxon>Pezizomycotina</taxon>
        <taxon>Dothideomycetes</taxon>
        <taxon>Dothideomycetidae</taxon>
        <taxon>Capnodiales</taxon>
        <taxon>Capnodiaceae</taxon>
        <taxon>Polychaeton</taxon>
    </lineage>
</organism>
<keyword evidence="4" id="KW-1185">Reference proteome</keyword>
<feature type="region of interest" description="Disordered" evidence="2">
    <location>
        <begin position="136"/>
        <end position="187"/>
    </location>
</feature>
<protein>
    <submittedName>
        <fullName evidence="3">Uncharacterized protein</fullName>
    </submittedName>
</protein>
<evidence type="ECO:0000313" key="3">
    <source>
        <dbReference type="EMBL" id="KAF2721139.1"/>
    </source>
</evidence>
<sequence length="187" mass="20365">MKMHDERTHPLLQQTALSVNPYLNLPSAPTLPHNYASLPSTLPPSIISAPPATSAASGTDLPAYVTSSSGFAAHPSTLIQQNEAMLRQLQQQKEAGRRRVAEWENNIRERELAEKRRKAPGWLDSENRLLQPEKKAEALNEAPATVPTNLMDEVERGSSGRGGAPGQREVDDLGAAMDRAFGPHEMG</sequence>
<gene>
    <name evidence="3" type="ORF">K431DRAFT_320604</name>
</gene>
<dbReference type="OrthoDB" id="5344687at2759"/>
<dbReference type="PANTHER" id="PTHR42089">
    <property type="entry name" value="YALI0F09427P"/>
    <property type="match status" value="1"/>
</dbReference>
<proteinExistence type="predicted"/>
<dbReference type="Proteomes" id="UP000799441">
    <property type="component" value="Unassembled WGS sequence"/>
</dbReference>
<feature type="coiled-coil region" evidence="1">
    <location>
        <begin position="79"/>
        <end position="106"/>
    </location>
</feature>
<reference evidence="3" key="1">
    <citation type="journal article" date="2020" name="Stud. Mycol.">
        <title>101 Dothideomycetes genomes: a test case for predicting lifestyles and emergence of pathogens.</title>
        <authorList>
            <person name="Haridas S."/>
            <person name="Albert R."/>
            <person name="Binder M."/>
            <person name="Bloem J."/>
            <person name="Labutti K."/>
            <person name="Salamov A."/>
            <person name="Andreopoulos B."/>
            <person name="Baker S."/>
            <person name="Barry K."/>
            <person name="Bills G."/>
            <person name="Bluhm B."/>
            <person name="Cannon C."/>
            <person name="Castanera R."/>
            <person name="Culley D."/>
            <person name="Daum C."/>
            <person name="Ezra D."/>
            <person name="Gonzalez J."/>
            <person name="Henrissat B."/>
            <person name="Kuo A."/>
            <person name="Liang C."/>
            <person name="Lipzen A."/>
            <person name="Lutzoni F."/>
            <person name="Magnuson J."/>
            <person name="Mondo S."/>
            <person name="Nolan M."/>
            <person name="Ohm R."/>
            <person name="Pangilinan J."/>
            <person name="Park H.-J."/>
            <person name="Ramirez L."/>
            <person name="Alfaro M."/>
            <person name="Sun H."/>
            <person name="Tritt A."/>
            <person name="Yoshinaga Y."/>
            <person name="Zwiers L.-H."/>
            <person name="Turgeon B."/>
            <person name="Goodwin S."/>
            <person name="Spatafora J."/>
            <person name="Crous P."/>
            <person name="Grigoriev I."/>
        </authorList>
    </citation>
    <scope>NUCLEOTIDE SEQUENCE</scope>
    <source>
        <strain evidence="3">CBS 116435</strain>
    </source>
</reference>
<evidence type="ECO:0000256" key="1">
    <source>
        <dbReference type="SAM" id="Coils"/>
    </source>
</evidence>
<evidence type="ECO:0000256" key="2">
    <source>
        <dbReference type="SAM" id="MobiDB-lite"/>
    </source>
</evidence>
<name>A0A9P4UNW7_9PEZI</name>
<dbReference type="AlphaFoldDB" id="A0A9P4UNW7"/>
<accession>A0A9P4UNW7</accession>
<dbReference type="EMBL" id="MU003793">
    <property type="protein sequence ID" value="KAF2721139.1"/>
    <property type="molecule type" value="Genomic_DNA"/>
</dbReference>